<organism evidence="1 2">
    <name type="scientific">Kitasatospora griseola</name>
    <name type="common">Streptomyces griseolosporeus</name>
    <dbReference type="NCBI Taxonomy" id="2064"/>
    <lineage>
        <taxon>Bacteria</taxon>
        <taxon>Bacillati</taxon>
        <taxon>Actinomycetota</taxon>
        <taxon>Actinomycetes</taxon>
        <taxon>Kitasatosporales</taxon>
        <taxon>Streptomycetaceae</taxon>
        <taxon>Kitasatospora</taxon>
    </lineage>
</organism>
<dbReference type="Gene3D" id="1.25.40.10">
    <property type="entry name" value="Tetratricopeptide repeat domain"/>
    <property type="match status" value="1"/>
</dbReference>
<evidence type="ECO:0000313" key="1">
    <source>
        <dbReference type="EMBL" id="KIQ62852.1"/>
    </source>
</evidence>
<evidence type="ECO:0000313" key="2">
    <source>
        <dbReference type="Proteomes" id="UP000032066"/>
    </source>
</evidence>
<dbReference type="PATRIC" id="fig|2064.6.peg.6046"/>
<name>A0A0D0PR35_KITGR</name>
<proteinExistence type="predicted"/>
<dbReference type="Proteomes" id="UP000032066">
    <property type="component" value="Unassembled WGS sequence"/>
</dbReference>
<dbReference type="STRING" id="2064.TR51_28510"/>
<sequence>MGSDVLPVHPLTHLMRLRGWGKIQFARMMCDHGATLKIPLATNRTLVWKWEQGQEPEPDAQYVLADLLGVNPRTLAANPWPRWLPVWEVTGITAPWTKAGTVDVLVELVRSGHMDRRGFLTITGAAMATVAASWAAASPAFASALNGDQVTDSMVGTLEARVATLQTLDAQMGGARLIEQARGDLAIITTLLKQGRHTEAVEARLLGLAAQVNYIAGWMAYDSGLRSAGQQYYLGALRAAKTIGDDALGGFLLAEMGVHLSDNGDPAERVAQVETALANTPATMQPGVRSYLELHHAESLSRDGQHQKAGSALNRAHDLWARNSGDRLPTWLSWYGDAQLSSTEGKIMLRAGQVDRATSALASSIDHAVPRDQAVRAGRLATARLAGKDLDGALDAANRGLGLLETQVHSMRAVNRLTKFDGYLKPYGDEPAVAEFRERLRALPAMAV</sequence>
<dbReference type="RefSeq" id="WP_043915129.1">
    <property type="nucleotide sequence ID" value="NZ_JXZB01000004.1"/>
</dbReference>
<dbReference type="OrthoDB" id="3213425at2"/>
<accession>A0A0D0PR35</accession>
<protein>
    <submittedName>
        <fullName evidence="1">Transcriptional regulator</fullName>
    </submittedName>
</protein>
<comment type="caution">
    <text evidence="1">The sequence shown here is derived from an EMBL/GenBank/DDBJ whole genome shotgun (WGS) entry which is preliminary data.</text>
</comment>
<dbReference type="EMBL" id="JXZB01000004">
    <property type="protein sequence ID" value="KIQ62852.1"/>
    <property type="molecule type" value="Genomic_DNA"/>
</dbReference>
<keyword evidence="2" id="KW-1185">Reference proteome</keyword>
<gene>
    <name evidence="1" type="ORF">TR51_28510</name>
</gene>
<dbReference type="AlphaFoldDB" id="A0A0D0PR35"/>
<dbReference type="InterPro" id="IPR011990">
    <property type="entry name" value="TPR-like_helical_dom_sf"/>
</dbReference>
<reference evidence="1 2" key="1">
    <citation type="submission" date="2015-02" db="EMBL/GenBank/DDBJ databases">
        <title>Draft genome sequence of Kitasatospora griseola MF730-N6, a bafilomycin, terpentecin and satosporin producer.</title>
        <authorList>
            <person name="Arens J.C."/>
            <person name="Haltli B."/>
            <person name="Kerr R.G."/>
        </authorList>
    </citation>
    <scope>NUCLEOTIDE SEQUENCE [LARGE SCALE GENOMIC DNA]</scope>
    <source>
        <strain evidence="1 2">MF730-N6</strain>
    </source>
</reference>